<feature type="domain" description="HTH gntR-type" evidence="4">
    <location>
        <begin position="4"/>
        <end position="71"/>
    </location>
</feature>
<dbReference type="CDD" id="cd07377">
    <property type="entry name" value="WHTH_GntR"/>
    <property type="match status" value="1"/>
</dbReference>
<gene>
    <name evidence="5" type="ORF">I8J29_32525</name>
</gene>
<evidence type="ECO:0000313" key="6">
    <source>
        <dbReference type="Proteomes" id="UP000670947"/>
    </source>
</evidence>
<dbReference type="PANTHER" id="PTHR43537">
    <property type="entry name" value="TRANSCRIPTIONAL REGULATOR, GNTR FAMILY"/>
    <property type="match status" value="1"/>
</dbReference>
<name>A0ABS3WKQ1_9BACL</name>
<dbReference type="SMART" id="SM00345">
    <property type="entry name" value="HTH_GNTR"/>
    <property type="match status" value="1"/>
</dbReference>
<evidence type="ECO:0000313" key="5">
    <source>
        <dbReference type="EMBL" id="MBO7748909.1"/>
    </source>
</evidence>
<dbReference type="PANTHER" id="PTHR43537:SF24">
    <property type="entry name" value="GLUCONATE OPERON TRANSCRIPTIONAL REPRESSOR"/>
    <property type="match status" value="1"/>
</dbReference>
<evidence type="ECO:0000256" key="1">
    <source>
        <dbReference type="ARBA" id="ARBA00023015"/>
    </source>
</evidence>
<dbReference type="InterPro" id="IPR000524">
    <property type="entry name" value="Tscrpt_reg_HTH_GntR"/>
</dbReference>
<proteinExistence type="predicted"/>
<comment type="caution">
    <text evidence="5">The sequence shown here is derived from an EMBL/GenBank/DDBJ whole genome shotgun (WGS) entry which is preliminary data.</text>
</comment>
<protein>
    <submittedName>
        <fullName evidence="5">GntR family transcriptional regulator</fullName>
    </submittedName>
</protein>
<evidence type="ECO:0000256" key="2">
    <source>
        <dbReference type="ARBA" id="ARBA00023125"/>
    </source>
</evidence>
<keyword evidence="1" id="KW-0805">Transcription regulation</keyword>
<keyword evidence="6" id="KW-1185">Reference proteome</keyword>
<evidence type="ECO:0000259" key="4">
    <source>
        <dbReference type="PROSITE" id="PS50949"/>
    </source>
</evidence>
<dbReference type="Proteomes" id="UP000670947">
    <property type="component" value="Unassembled WGS sequence"/>
</dbReference>
<dbReference type="PROSITE" id="PS50949">
    <property type="entry name" value="HTH_GNTR"/>
    <property type="match status" value="1"/>
</dbReference>
<evidence type="ECO:0000256" key="3">
    <source>
        <dbReference type="ARBA" id="ARBA00023163"/>
    </source>
</evidence>
<dbReference type="Pfam" id="PF00392">
    <property type="entry name" value="GntR"/>
    <property type="match status" value="1"/>
</dbReference>
<dbReference type="EMBL" id="JAGGDJ010000083">
    <property type="protein sequence ID" value="MBO7748909.1"/>
    <property type="molecule type" value="Genomic_DNA"/>
</dbReference>
<dbReference type="Gene3D" id="1.10.10.10">
    <property type="entry name" value="Winged helix-like DNA-binding domain superfamily/Winged helix DNA-binding domain"/>
    <property type="match status" value="1"/>
</dbReference>
<dbReference type="SUPFAM" id="SSF46785">
    <property type="entry name" value="Winged helix' DNA-binding domain"/>
    <property type="match status" value="1"/>
</dbReference>
<keyword evidence="2" id="KW-0238">DNA-binding</keyword>
<sequence length="211" mass="23664">MSPRSLREQAYHIIYERIASGALPKGEITSEVKLSAELDMSRTPVRAALQQLEKEGFVRIVPKHGVLVLDASAQRTGDLLELMAAAVLFTVGQVRRRDPDALGEVADELSERMHAALAEINPETAAGGLCAFELFALRRIVALGFNQEMMEMLDRSASRLLWHRSGRRWAAPHREEAEAALRQLLLRLPAHGEAFPDALQRYMRQLKMTWA</sequence>
<dbReference type="RefSeq" id="WP_208851427.1">
    <property type="nucleotide sequence ID" value="NZ_JAGGDJ010000083.1"/>
</dbReference>
<accession>A0ABS3WKQ1</accession>
<reference evidence="5 6" key="1">
    <citation type="submission" date="2021-03" db="EMBL/GenBank/DDBJ databases">
        <title>Paenibacillus artemisicola MWE-103 whole genome sequence.</title>
        <authorList>
            <person name="Ham Y.J."/>
        </authorList>
    </citation>
    <scope>NUCLEOTIDE SEQUENCE [LARGE SCALE GENOMIC DNA]</scope>
    <source>
        <strain evidence="5 6">MWE-103</strain>
    </source>
</reference>
<keyword evidence="3" id="KW-0804">Transcription</keyword>
<dbReference type="InterPro" id="IPR036388">
    <property type="entry name" value="WH-like_DNA-bd_sf"/>
</dbReference>
<dbReference type="InterPro" id="IPR036390">
    <property type="entry name" value="WH_DNA-bd_sf"/>
</dbReference>
<organism evidence="5 6">
    <name type="scientific">Paenibacillus artemisiicola</name>
    <dbReference type="NCBI Taxonomy" id="1172618"/>
    <lineage>
        <taxon>Bacteria</taxon>
        <taxon>Bacillati</taxon>
        <taxon>Bacillota</taxon>
        <taxon>Bacilli</taxon>
        <taxon>Bacillales</taxon>
        <taxon>Paenibacillaceae</taxon>
        <taxon>Paenibacillus</taxon>
    </lineage>
</organism>
<dbReference type="PRINTS" id="PR00035">
    <property type="entry name" value="HTHGNTR"/>
</dbReference>